<evidence type="ECO:0008006" key="3">
    <source>
        <dbReference type="Google" id="ProtNLM"/>
    </source>
</evidence>
<protein>
    <recommendedName>
        <fullName evidence="3">HEPN domain-containing protein</fullName>
    </recommendedName>
</protein>
<sequence>MFIKKAYASRDSLSDAELERLLAALKDEAERYRYAIRNYPPDRLERHGKPFLAGLEERVDEVQHLLSERANRSD</sequence>
<name>A0ABU3QAJ1_9SPHN</name>
<gene>
    <name evidence="1" type="ORF">RQX22_13710</name>
</gene>
<comment type="caution">
    <text evidence="1">The sequence shown here is derived from an EMBL/GenBank/DDBJ whole genome shotgun (WGS) entry which is preliminary data.</text>
</comment>
<proteinExistence type="predicted"/>
<organism evidence="1 2">
    <name type="scientific">Sphingosinicella rhizophila</name>
    <dbReference type="NCBI Taxonomy" id="3050082"/>
    <lineage>
        <taxon>Bacteria</taxon>
        <taxon>Pseudomonadati</taxon>
        <taxon>Pseudomonadota</taxon>
        <taxon>Alphaproteobacteria</taxon>
        <taxon>Sphingomonadales</taxon>
        <taxon>Sphingosinicellaceae</taxon>
        <taxon>Sphingosinicella</taxon>
    </lineage>
</organism>
<evidence type="ECO:0000313" key="2">
    <source>
        <dbReference type="Proteomes" id="UP001259572"/>
    </source>
</evidence>
<dbReference type="RefSeq" id="WP_315727114.1">
    <property type="nucleotide sequence ID" value="NZ_JAVUPU010000007.1"/>
</dbReference>
<dbReference type="Proteomes" id="UP001259572">
    <property type="component" value="Unassembled WGS sequence"/>
</dbReference>
<evidence type="ECO:0000313" key="1">
    <source>
        <dbReference type="EMBL" id="MDT9600013.1"/>
    </source>
</evidence>
<dbReference type="EMBL" id="JAVUPU010000007">
    <property type="protein sequence ID" value="MDT9600013.1"/>
    <property type="molecule type" value="Genomic_DNA"/>
</dbReference>
<reference evidence="1 2" key="1">
    <citation type="submission" date="2023-05" db="EMBL/GenBank/DDBJ databases">
        <authorList>
            <person name="Guo Y."/>
        </authorList>
    </citation>
    <scope>NUCLEOTIDE SEQUENCE [LARGE SCALE GENOMIC DNA]</scope>
    <source>
        <strain evidence="1 2">GR2756</strain>
    </source>
</reference>
<keyword evidence="2" id="KW-1185">Reference proteome</keyword>
<accession>A0ABU3QAJ1</accession>